<comment type="similarity">
    <text evidence="2">Belongs to the nitroreductase family.</text>
</comment>
<evidence type="ECO:0000313" key="10">
    <source>
        <dbReference type="Proteomes" id="UP000192527"/>
    </source>
</evidence>
<feature type="domain" description="Nitroreductase" evidence="8">
    <location>
        <begin position="7"/>
        <end position="168"/>
    </location>
</feature>
<keyword evidence="3" id="KW-0285">Flavoprotein</keyword>
<evidence type="ECO:0000256" key="7">
    <source>
        <dbReference type="ARBA" id="ARBA00023027"/>
    </source>
</evidence>
<dbReference type="Gene3D" id="3.40.109.10">
    <property type="entry name" value="NADH Oxidase"/>
    <property type="match status" value="1"/>
</dbReference>
<evidence type="ECO:0000256" key="6">
    <source>
        <dbReference type="ARBA" id="ARBA00023002"/>
    </source>
</evidence>
<evidence type="ECO:0000259" key="8">
    <source>
        <dbReference type="Pfam" id="PF00881"/>
    </source>
</evidence>
<evidence type="ECO:0000256" key="5">
    <source>
        <dbReference type="ARBA" id="ARBA00022857"/>
    </source>
</evidence>
<dbReference type="AlphaFoldDB" id="A0A1W5ZTF5"/>
<dbReference type="GO" id="GO:0016491">
    <property type="term" value="F:oxidoreductase activity"/>
    <property type="evidence" value="ECO:0007669"/>
    <property type="project" value="UniProtKB-KW"/>
</dbReference>
<dbReference type="EMBL" id="CP020772">
    <property type="protein sequence ID" value="ARI76586.1"/>
    <property type="molecule type" value="Genomic_DNA"/>
</dbReference>
<evidence type="ECO:0000256" key="3">
    <source>
        <dbReference type="ARBA" id="ARBA00022630"/>
    </source>
</evidence>
<evidence type="ECO:0000313" key="9">
    <source>
        <dbReference type="EMBL" id="ARI76586.1"/>
    </source>
</evidence>
<dbReference type="Pfam" id="PF00881">
    <property type="entry name" value="Nitroreductase"/>
    <property type="match status" value="1"/>
</dbReference>
<keyword evidence="4" id="KW-0288">FMN</keyword>
<dbReference type="RefSeq" id="WP_085029065.1">
    <property type="nucleotide sequence ID" value="NZ_CP020772.1"/>
</dbReference>
<dbReference type="STRING" id="402384.HM131_06940"/>
<dbReference type="PANTHER" id="PTHR43821">
    <property type="entry name" value="NAD(P)H NITROREDUCTASE YDJA-RELATED"/>
    <property type="match status" value="1"/>
</dbReference>
<dbReference type="InterPro" id="IPR000415">
    <property type="entry name" value="Nitroreductase-like"/>
</dbReference>
<reference evidence="9 10" key="1">
    <citation type="submission" date="2017-04" db="EMBL/GenBank/DDBJ databases">
        <title>The whole genome sequencing and assembly of Halobacillus mangrovi strain.</title>
        <authorList>
            <person name="Lee S.-J."/>
            <person name="Park M.-K."/>
            <person name="Kim J.-Y."/>
            <person name="Lee Y.-J."/>
            <person name="Yi H."/>
            <person name="Bahn Y.-S."/>
            <person name="Kim J.F."/>
            <person name="Lee D.-W."/>
        </authorList>
    </citation>
    <scope>NUCLEOTIDE SEQUENCE [LARGE SCALE GENOMIC DNA]</scope>
    <source>
        <strain evidence="9 10">KTB 131</strain>
    </source>
</reference>
<sequence length="193" mass="22687">MHLEEAIVQRRSIHDFKEKIISQSSLKDVFAKATWAPTHRMKQPWNIIMLQENGKEDYAELVLESYERQGFFSNDEKAEKMKDGIRKFLNKIPHHALVYMEKDEDFHKYEEDYAAVCAYIQNVQLLSWEKGIGVLWMTSPYLDDPLFAEALGIESSSYKLVAVLQMGYPRQIPKPKLRVPIDDKYELRDDPFI</sequence>
<dbReference type="PANTHER" id="PTHR43821:SF1">
    <property type="entry name" value="NAD(P)H NITROREDUCTASE YDJA-RELATED"/>
    <property type="match status" value="1"/>
</dbReference>
<evidence type="ECO:0000256" key="1">
    <source>
        <dbReference type="ARBA" id="ARBA00001917"/>
    </source>
</evidence>
<dbReference type="Proteomes" id="UP000192527">
    <property type="component" value="Chromosome"/>
</dbReference>
<dbReference type="OrthoDB" id="9804207at2"/>
<gene>
    <name evidence="9" type="ORF">HM131_06940</name>
</gene>
<keyword evidence="10" id="KW-1185">Reference proteome</keyword>
<name>A0A1W5ZTF5_9BACI</name>
<proteinExistence type="inferred from homology"/>
<comment type="cofactor">
    <cofactor evidence="1">
        <name>FMN</name>
        <dbReference type="ChEBI" id="CHEBI:58210"/>
    </cofactor>
</comment>
<keyword evidence="7" id="KW-0520">NAD</keyword>
<protein>
    <submittedName>
        <fullName evidence="9">Nitroreductase</fullName>
    </submittedName>
</protein>
<keyword evidence="5" id="KW-0521">NADP</keyword>
<organism evidence="9 10">
    <name type="scientific">Halobacillus mangrovi</name>
    <dbReference type="NCBI Taxonomy" id="402384"/>
    <lineage>
        <taxon>Bacteria</taxon>
        <taxon>Bacillati</taxon>
        <taxon>Bacillota</taxon>
        <taxon>Bacilli</taxon>
        <taxon>Bacillales</taxon>
        <taxon>Bacillaceae</taxon>
        <taxon>Halobacillus</taxon>
    </lineage>
</organism>
<dbReference type="InterPro" id="IPR026021">
    <property type="entry name" value="YdjA-like"/>
</dbReference>
<dbReference type="CDD" id="cd02135">
    <property type="entry name" value="YdjA-like"/>
    <property type="match status" value="1"/>
</dbReference>
<accession>A0A1W5ZTF5</accession>
<dbReference type="SUPFAM" id="SSF55469">
    <property type="entry name" value="FMN-dependent nitroreductase-like"/>
    <property type="match status" value="1"/>
</dbReference>
<keyword evidence="6" id="KW-0560">Oxidoreductase</keyword>
<evidence type="ECO:0000256" key="4">
    <source>
        <dbReference type="ARBA" id="ARBA00022643"/>
    </source>
</evidence>
<dbReference type="KEGG" id="hmn:HM131_06940"/>
<dbReference type="InterPro" id="IPR029479">
    <property type="entry name" value="Nitroreductase"/>
</dbReference>
<evidence type="ECO:0000256" key="2">
    <source>
        <dbReference type="ARBA" id="ARBA00007118"/>
    </source>
</evidence>
<dbReference type="InterPro" id="IPR052530">
    <property type="entry name" value="NAD(P)H_nitroreductase"/>
</dbReference>